<accession>A0A3R8KYY2</accession>
<sequence length="255" mass="29197">MNTEIKKQLSVLELSDLVAVIEAQEKEVSFVDLTYNERLEHLLSALITERQNRLITRLTKNADLKYPNASLETLDCDAREISREKIANLATMGFVGAATNLIITGPTGAGKTYLACVLGVEACKQTLRTCYIRMPDMLGHFQAHKDNLREQVRYRKKLGNYKVLIIDEWLNYKINEKESKFIYELVEQRCGNNPTIFVGQYEVCDWHERLGGGTQADSIMDRIIHNSYSIPTTENNLRKLYDSQKARKLMESLNS</sequence>
<protein>
    <submittedName>
        <fullName evidence="2">AAA family ATPase</fullName>
    </submittedName>
</protein>
<reference evidence="2" key="1">
    <citation type="submission" date="2018-10" db="EMBL/GenBank/DDBJ databases">
        <title>Schaedlerella arabinophila gen. nov. sp. nov., isolated from the mouse intestinal tract and comparative analysis with the genome of the closely related altered Schaedler flora strain ASF502.</title>
        <authorList>
            <person name="Miyake S."/>
            <person name="Soh M."/>
            <person name="Seedorf H."/>
        </authorList>
    </citation>
    <scope>NUCLEOTIDE SEQUENCE [LARGE SCALE GENOMIC DNA]</scope>
    <source>
        <strain evidence="2">DSM 106076</strain>
    </source>
</reference>
<dbReference type="RefSeq" id="WP_125128211.1">
    <property type="nucleotide sequence ID" value="NZ_RHJS01000002.1"/>
</dbReference>
<dbReference type="AlphaFoldDB" id="A0A3R8KYY2"/>
<dbReference type="Pfam" id="PF01695">
    <property type="entry name" value="IstB_IS21"/>
    <property type="match status" value="1"/>
</dbReference>
<evidence type="ECO:0000313" key="2">
    <source>
        <dbReference type="EMBL" id="RRK32778.1"/>
    </source>
</evidence>
<dbReference type="EMBL" id="RHJS01000002">
    <property type="protein sequence ID" value="RRK32778.1"/>
    <property type="molecule type" value="Genomic_DNA"/>
</dbReference>
<gene>
    <name evidence="2" type="ORF">EBB54_16490</name>
</gene>
<dbReference type="InterPro" id="IPR027417">
    <property type="entry name" value="P-loop_NTPase"/>
</dbReference>
<dbReference type="PANTHER" id="PTHR30050">
    <property type="entry name" value="CHROMOSOMAL REPLICATION INITIATOR PROTEIN DNAA"/>
    <property type="match status" value="1"/>
</dbReference>
<dbReference type="SUPFAM" id="SSF52540">
    <property type="entry name" value="P-loop containing nucleoside triphosphate hydrolases"/>
    <property type="match status" value="1"/>
</dbReference>
<keyword evidence="3" id="KW-1185">Reference proteome</keyword>
<comment type="caution">
    <text evidence="2">The sequence shown here is derived from an EMBL/GenBank/DDBJ whole genome shotgun (WGS) entry which is preliminary data.</text>
</comment>
<dbReference type="CDD" id="cd00009">
    <property type="entry name" value="AAA"/>
    <property type="match status" value="1"/>
</dbReference>
<dbReference type="Proteomes" id="UP000274920">
    <property type="component" value="Unassembled WGS sequence"/>
</dbReference>
<dbReference type="InterPro" id="IPR028350">
    <property type="entry name" value="DNAC/IstB-like"/>
</dbReference>
<dbReference type="PIRSF" id="PIRSF003073">
    <property type="entry name" value="DNAC_TnpB_IstB"/>
    <property type="match status" value="1"/>
</dbReference>
<evidence type="ECO:0000259" key="1">
    <source>
        <dbReference type="Pfam" id="PF01695"/>
    </source>
</evidence>
<proteinExistence type="predicted"/>
<name>A0A3R8KYY2_9FIRM</name>
<dbReference type="GO" id="GO:0006260">
    <property type="term" value="P:DNA replication"/>
    <property type="evidence" value="ECO:0007669"/>
    <property type="project" value="TreeGrafter"/>
</dbReference>
<evidence type="ECO:0000313" key="3">
    <source>
        <dbReference type="Proteomes" id="UP000274920"/>
    </source>
</evidence>
<dbReference type="PANTHER" id="PTHR30050:SF4">
    <property type="entry name" value="ATP-BINDING PROTEIN RV3427C IN INSERTION SEQUENCE-RELATED"/>
    <property type="match status" value="1"/>
</dbReference>
<dbReference type="GO" id="GO:0005524">
    <property type="term" value="F:ATP binding"/>
    <property type="evidence" value="ECO:0007669"/>
    <property type="project" value="InterPro"/>
</dbReference>
<organism evidence="2 3">
    <name type="scientific">Schaedlerella arabinosiphila</name>
    <dbReference type="NCBI Taxonomy" id="2044587"/>
    <lineage>
        <taxon>Bacteria</taxon>
        <taxon>Bacillati</taxon>
        <taxon>Bacillota</taxon>
        <taxon>Clostridia</taxon>
        <taxon>Lachnospirales</taxon>
        <taxon>Lachnospiraceae</taxon>
        <taxon>Schaedlerella</taxon>
    </lineage>
</organism>
<dbReference type="InterPro" id="IPR002611">
    <property type="entry name" value="IstB_ATP-bd"/>
</dbReference>
<dbReference type="Gene3D" id="3.40.50.300">
    <property type="entry name" value="P-loop containing nucleotide triphosphate hydrolases"/>
    <property type="match status" value="1"/>
</dbReference>
<feature type="domain" description="IstB-like ATP-binding" evidence="1">
    <location>
        <begin position="8"/>
        <end position="240"/>
    </location>
</feature>